<comment type="caution">
    <text evidence="4">The sequence shown here is derived from an EMBL/GenBank/DDBJ whole genome shotgun (WGS) entry which is preliminary data.</text>
</comment>
<name>A0A2T6KJM2_9RHOB</name>
<evidence type="ECO:0000256" key="3">
    <source>
        <dbReference type="SAM" id="SignalP"/>
    </source>
</evidence>
<proteinExistence type="predicted"/>
<protein>
    <submittedName>
        <fullName evidence="4">Uncharacterized protein</fullName>
    </submittedName>
</protein>
<dbReference type="InterPro" id="IPR011990">
    <property type="entry name" value="TPR-like_helical_dom_sf"/>
</dbReference>
<accession>A0A2T6KJM2</accession>
<keyword evidence="2" id="KW-0802">TPR repeat</keyword>
<dbReference type="PANTHER" id="PTHR44858:SF1">
    <property type="entry name" value="UDP-N-ACETYLGLUCOSAMINE--PEPTIDE N-ACETYLGLUCOSAMINYLTRANSFERASE SPINDLY-RELATED"/>
    <property type="match status" value="1"/>
</dbReference>
<keyword evidence="3" id="KW-0732">Signal</keyword>
<dbReference type="RefSeq" id="WP_108385796.1">
    <property type="nucleotide sequence ID" value="NZ_QBUD01000003.1"/>
</dbReference>
<dbReference type="SUPFAM" id="SSF48452">
    <property type="entry name" value="TPR-like"/>
    <property type="match status" value="1"/>
</dbReference>
<dbReference type="Gene3D" id="1.25.40.10">
    <property type="entry name" value="Tetratricopeptide repeat domain"/>
    <property type="match status" value="1"/>
</dbReference>
<dbReference type="Proteomes" id="UP000244523">
    <property type="component" value="Unassembled WGS sequence"/>
</dbReference>
<dbReference type="EMBL" id="QBUD01000003">
    <property type="protein sequence ID" value="PUB16164.1"/>
    <property type="molecule type" value="Genomic_DNA"/>
</dbReference>
<keyword evidence="5" id="KW-1185">Reference proteome</keyword>
<dbReference type="AlphaFoldDB" id="A0A2T6KJM2"/>
<dbReference type="SMART" id="SM00028">
    <property type="entry name" value="TPR"/>
    <property type="match status" value="2"/>
</dbReference>
<organism evidence="4 5">
    <name type="scientific">Yoonia sediminilitoris</name>
    <dbReference type="NCBI Taxonomy" id="1286148"/>
    <lineage>
        <taxon>Bacteria</taxon>
        <taxon>Pseudomonadati</taxon>
        <taxon>Pseudomonadota</taxon>
        <taxon>Alphaproteobacteria</taxon>
        <taxon>Rhodobacterales</taxon>
        <taxon>Paracoccaceae</taxon>
        <taxon>Yoonia</taxon>
    </lineage>
</organism>
<dbReference type="InterPro" id="IPR050498">
    <property type="entry name" value="Ycf3"/>
</dbReference>
<sequence length="179" mass="19529">MKWIYSLCLLAAPAFAESCPPAAENSARTSQIITSLGRAQTQEQADLLGAELWALWTTAPDEPAQALLDDGMRKRSVYDFLGAQESFDRLVAYCPHYAEGYNQRAFASYLRQDYSAALIDLDKALALNPLHIAALSGKALTLIGLGRNDEAQVALREALALNPWLHERALLIGPVGTDL</sequence>
<feature type="signal peptide" evidence="3">
    <location>
        <begin position="1"/>
        <end position="16"/>
    </location>
</feature>
<evidence type="ECO:0000313" key="5">
    <source>
        <dbReference type="Proteomes" id="UP000244523"/>
    </source>
</evidence>
<feature type="chain" id="PRO_5015407031" evidence="3">
    <location>
        <begin position="17"/>
        <end position="179"/>
    </location>
</feature>
<evidence type="ECO:0000313" key="4">
    <source>
        <dbReference type="EMBL" id="PUB16164.1"/>
    </source>
</evidence>
<evidence type="ECO:0000256" key="1">
    <source>
        <dbReference type="ARBA" id="ARBA00022737"/>
    </source>
</evidence>
<dbReference type="InterPro" id="IPR019734">
    <property type="entry name" value="TPR_rpt"/>
</dbReference>
<dbReference type="PANTHER" id="PTHR44858">
    <property type="entry name" value="TETRATRICOPEPTIDE REPEAT PROTEIN 6"/>
    <property type="match status" value="1"/>
</dbReference>
<keyword evidence="1" id="KW-0677">Repeat</keyword>
<evidence type="ECO:0000256" key="2">
    <source>
        <dbReference type="ARBA" id="ARBA00022803"/>
    </source>
</evidence>
<dbReference type="OrthoDB" id="9815010at2"/>
<gene>
    <name evidence="4" type="ORF">C8N45_10317</name>
</gene>
<reference evidence="4 5" key="1">
    <citation type="submission" date="2018-04" db="EMBL/GenBank/DDBJ databases">
        <title>Genomic Encyclopedia of Archaeal and Bacterial Type Strains, Phase II (KMG-II): from individual species to whole genera.</title>
        <authorList>
            <person name="Goeker M."/>
        </authorList>
    </citation>
    <scope>NUCLEOTIDE SEQUENCE [LARGE SCALE GENOMIC DNA]</scope>
    <source>
        <strain evidence="4 5">DSM 29955</strain>
    </source>
</reference>